<dbReference type="Proteomes" id="UP000095287">
    <property type="component" value="Unplaced"/>
</dbReference>
<evidence type="ECO:0000313" key="2">
    <source>
        <dbReference type="WBParaSite" id="L893_g30090.t1"/>
    </source>
</evidence>
<accession>A0A1I7ZVS0</accession>
<reference evidence="2" key="1">
    <citation type="submission" date="2016-11" db="UniProtKB">
        <authorList>
            <consortium name="WormBaseParasite"/>
        </authorList>
    </citation>
    <scope>IDENTIFICATION</scope>
</reference>
<protein>
    <submittedName>
        <fullName evidence="2">Secreted protein</fullName>
    </submittedName>
</protein>
<proteinExistence type="predicted"/>
<dbReference type="AlphaFoldDB" id="A0A1I7ZVS0"/>
<evidence type="ECO:0000313" key="1">
    <source>
        <dbReference type="Proteomes" id="UP000095287"/>
    </source>
</evidence>
<keyword evidence="1" id="KW-1185">Reference proteome</keyword>
<dbReference type="WBParaSite" id="L893_g30090.t1">
    <property type="protein sequence ID" value="L893_g30090.t1"/>
    <property type="gene ID" value="L893_g30090"/>
</dbReference>
<sequence>MGKPLLELFHTLKATLWKCSITNKVGDILSSHCLDLSRAQYTIFGGRHSRTQALVIVTATVAGNRFRHTNTVMVAMTMTDL</sequence>
<organism evidence="1 2">
    <name type="scientific">Steinernema glaseri</name>
    <dbReference type="NCBI Taxonomy" id="37863"/>
    <lineage>
        <taxon>Eukaryota</taxon>
        <taxon>Metazoa</taxon>
        <taxon>Ecdysozoa</taxon>
        <taxon>Nematoda</taxon>
        <taxon>Chromadorea</taxon>
        <taxon>Rhabditida</taxon>
        <taxon>Tylenchina</taxon>
        <taxon>Panagrolaimomorpha</taxon>
        <taxon>Strongyloidoidea</taxon>
        <taxon>Steinernematidae</taxon>
        <taxon>Steinernema</taxon>
    </lineage>
</organism>
<name>A0A1I7ZVS0_9BILA</name>